<dbReference type="Proteomes" id="UP000005710">
    <property type="component" value="Unassembled WGS sequence"/>
</dbReference>
<sequence>MGPKAWWVWVHDLGAVLWLGSVLYQLLVVAPVLAGQPPLLRRRLWLQLVARFHGVAVVAATAVVASGIVRMLALPWPLAELPGTLYGRLLLAKMAGAAGMLITGAALAFGVTAMLRDPQGMERFPLAARWLVLLLALEAGLGGVVLWCVARIHGG</sequence>
<evidence type="ECO:0000313" key="9">
    <source>
        <dbReference type="Proteomes" id="UP000005710"/>
    </source>
</evidence>
<feature type="transmembrane region" description="Helical" evidence="6">
    <location>
        <begin position="15"/>
        <end position="34"/>
    </location>
</feature>
<proteinExistence type="predicted"/>
<evidence type="ECO:0000313" key="8">
    <source>
        <dbReference type="EMBL" id="EKP95721.1"/>
    </source>
</evidence>
<dbReference type="HOGENOM" id="CLU_1694671_0_0_9"/>
<dbReference type="EMBL" id="AENY02000002">
    <property type="protein sequence ID" value="EKP95721.1"/>
    <property type="molecule type" value="Genomic_DNA"/>
</dbReference>
<accession>K6QFE3</accession>
<keyword evidence="5 6" id="KW-0472">Membrane</keyword>
<dbReference type="GO" id="GO:0006825">
    <property type="term" value="P:copper ion transport"/>
    <property type="evidence" value="ECO:0007669"/>
    <property type="project" value="InterPro"/>
</dbReference>
<dbReference type="STRING" id="867903.ThesuDRAFT_01480"/>
<reference evidence="8" key="1">
    <citation type="submission" date="2010-10" db="EMBL/GenBank/DDBJ databases">
        <authorList>
            <consortium name="US DOE Joint Genome Institute (JGI-PGF)"/>
            <person name="Lucas S."/>
            <person name="Copeland A."/>
            <person name="Lapidus A."/>
            <person name="Bruce D."/>
            <person name="Goodwin L."/>
            <person name="Pitluck S."/>
            <person name="Kyrpides N."/>
            <person name="Mavromatis K."/>
            <person name="Detter J.C."/>
            <person name="Han C."/>
            <person name="Land M."/>
            <person name="Hauser L."/>
            <person name="Markowitz V."/>
            <person name="Cheng J.-F."/>
            <person name="Hugenholtz P."/>
            <person name="Woyke T."/>
            <person name="Wu D."/>
            <person name="Pukall R."/>
            <person name="Wahrenburg C."/>
            <person name="Brambilla E."/>
            <person name="Klenk H.-P."/>
            <person name="Eisen J.A."/>
        </authorList>
    </citation>
    <scope>NUCLEOTIDE SEQUENCE [LARGE SCALE GENOMIC DNA]</scope>
    <source>
        <strain evidence="8">DSM 13965</strain>
    </source>
</reference>
<keyword evidence="9" id="KW-1185">Reference proteome</keyword>
<dbReference type="PANTHER" id="PTHR34820:SF4">
    <property type="entry name" value="INNER MEMBRANE PROTEIN YEBZ"/>
    <property type="match status" value="1"/>
</dbReference>
<dbReference type="OrthoDB" id="2085899at2"/>
<feature type="domain" description="Copper resistance protein D" evidence="7">
    <location>
        <begin position="47"/>
        <end position="150"/>
    </location>
</feature>
<evidence type="ECO:0000256" key="2">
    <source>
        <dbReference type="ARBA" id="ARBA00022475"/>
    </source>
</evidence>
<keyword evidence="3 6" id="KW-0812">Transmembrane</keyword>
<gene>
    <name evidence="8" type="ORF">ThesuDRAFT_01480</name>
</gene>
<feature type="transmembrane region" description="Helical" evidence="6">
    <location>
        <begin position="94"/>
        <end position="115"/>
    </location>
</feature>
<evidence type="ECO:0000256" key="4">
    <source>
        <dbReference type="ARBA" id="ARBA00022989"/>
    </source>
</evidence>
<dbReference type="InterPro" id="IPR032694">
    <property type="entry name" value="CopC/D"/>
</dbReference>
<name>K6QFE3_9FIRM</name>
<keyword evidence="2" id="KW-1003">Cell membrane</keyword>
<comment type="subcellular location">
    <subcellularLocation>
        <location evidence="1">Cell membrane</location>
        <topology evidence="1">Multi-pass membrane protein</topology>
    </subcellularLocation>
</comment>
<dbReference type="InterPro" id="IPR008457">
    <property type="entry name" value="Cu-R_CopD_dom"/>
</dbReference>
<evidence type="ECO:0000256" key="6">
    <source>
        <dbReference type="SAM" id="Phobius"/>
    </source>
</evidence>
<dbReference type="AlphaFoldDB" id="K6QFE3"/>
<organism evidence="8 9">
    <name type="scientific">Thermaerobacter subterraneus DSM 13965</name>
    <dbReference type="NCBI Taxonomy" id="867903"/>
    <lineage>
        <taxon>Bacteria</taxon>
        <taxon>Bacillati</taxon>
        <taxon>Bacillota</taxon>
        <taxon>Clostridia</taxon>
        <taxon>Eubacteriales</taxon>
        <taxon>Clostridiales Family XVII. Incertae Sedis</taxon>
        <taxon>Thermaerobacter</taxon>
    </lineage>
</organism>
<dbReference type="Pfam" id="PF05425">
    <property type="entry name" value="CopD"/>
    <property type="match status" value="1"/>
</dbReference>
<feature type="transmembrane region" description="Helical" evidence="6">
    <location>
        <begin position="127"/>
        <end position="152"/>
    </location>
</feature>
<comment type="caution">
    <text evidence="8">The sequence shown here is derived from an EMBL/GenBank/DDBJ whole genome shotgun (WGS) entry which is preliminary data.</text>
</comment>
<dbReference type="RefSeq" id="WP_006903750.1">
    <property type="nucleotide sequence ID" value="NZ_JH976535.1"/>
</dbReference>
<evidence type="ECO:0000256" key="3">
    <source>
        <dbReference type="ARBA" id="ARBA00022692"/>
    </source>
</evidence>
<dbReference type="PANTHER" id="PTHR34820">
    <property type="entry name" value="INNER MEMBRANE PROTEIN YEBZ"/>
    <property type="match status" value="1"/>
</dbReference>
<evidence type="ECO:0000259" key="7">
    <source>
        <dbReference type="Pfam" id="PF05425"/>
    </source>
</evidence>
<reference evidence="8" key="2">
    <citation type="submission" date="2012-10" db="EMBL/GenBank/DDBJ databases">
        <title>Improved high-quality draft of Thermaerobacter subterraneus C21, DSM 13965.</title>
        <authorList>
            <consortium name="DOE Joint Genome Institute"/>
            <person name="Eisen J."/>
            <person name="Huntemann M."/>
            <person name="Wei C.-L."/>
            <person name="Han J."/>
            <person name="Detter J.C."/>
            <person name="Han C."/>
            <person name="Tapia R."/>
            <person name="Chen A."/>
            <person name="Kyrpides N."/>
            <person name="Mavromatis K."/>
            <person name="Markowitz V."/>
            <person name="Szeto E."/>
            <person name="Ivanova N."/>
            <person name="Mikhailova N."/>
            <person name="Ovchinnikova G."/>
            <person name="Pagani I."/>
            <person name="Pati A."/>
            <person name="Goodwin L."/>
            <person name="Nordberg H.P."/>
            <person name="Cantor M.N."/>
            <person name="Hua S.X."/>
            <person name="Woyke T."/>
            <person name="Eisen J."/>
            <person name="Klenk H.-P."/>
        </authorList>
    </citation>
    <scope>NUCLEOTIDE SEQUENCE [LARGE SCALE GENOMIC DNA]</scope>
    <source>
        <strain evidence="8">DSM 13965</strain>
    </source>
</reference>
<feature type="transmembrane region" description="Helical" evidence="6">
    <location>
        <begin position="55"/>
        <end position="74"/>
    </location>
</feature>
<dbReference type="GO" id="GO:0005886">
    <property type="term" value="C:plasma membrane"/>
    <property type="evidence" value="ECO:0007669"/>
    <property type="project" value="UniProtKB-SubCell"/>
</dbReference>
<evidence type="ECO:0000256" key="1">
    <source>
        <dbReference type="ARBA" id="ARBA00004651"/>
    </source>
</evidence>
<keyword evidence="4 6" id="KW-1133">Transmembrane helix</keyword>
<evidence type="ECO:0000256" key="5">
    <source>
        <dbReference type="ARBA" id="ARBA00023136"/>
    </source>
</evidence>
<protein>
    <submittedName>
        <fullName evidence="8">Copper resistance protein D</fullName>
    </submittedName>
</protein>